<dbReference type="AlphaFoldDB" id="W2NMP0"/>
<accession>W2NMP0</accession>
<sequence length="35" mass="4048">MDLCHWPSKTSDISCMVLRLLNSAISDMSRKHELE</sequence>
<protein>
    <submittedName>
        <fullName evidence="1">Uncharacterized protein</fullName>
    </submittedName>
</protein>
<dbReference type="EMBL" id="KI692101">
    <property type="protein sequence ID" value="ETM49897.1"/>
    <property type="molecule type" value="Genomic_DNA"/>
</dbReference>
<name>W2NMP0_PHYNI</name>
<reference evidence="1" key="1">
    <citation type="submission" date="2013-11" db="EMBL/GenBank/DDBJ databases">
        <title>The Genome Sequence of Phytophthora parasitica IAC_01/95.</title>
        <authorList>
            <consortium name="The Broad Institute Genomics Platform"/>
            <person name="Russ C."/>
            <person name="Tyler B."/>
            <person name="Panabieres F."/>
            <person name="Shan W."/>
            <person name="Tripathy S."/>
            <person name="Grunwald N."/>
            <person name="Machado M."/>
            <person name="Johnson C.S."/>
            <person name="Arredondo F."/>
            <person name="Hong C."/>
            <person name="Coffey M."/>
            <person name="Young S.K."/>
            <person name="Zeng Q."/>
            <person name="Gargeya S."/>
            <person name="Fitzgerald M."/>
            <person name="Abouelleil A."/>
            <person name="Alvarado L."/>
            <person name="Chapman S.B."/>
            <person name="Gainer-Dewar J."/>
            <person name="Goldberg J."/>
            <person name="Griggs A."/>
            <person name="Gujja S."/>
            <person name="Hansen M."/>
            <person name="Howarth C."/>
            <person name="Imamovic A."/>
            <person name="Ireland A."/>
            <person name="Larimer J."/>
            <person name="McCowan C."/>
            <person name="Murphy C."/>
            <person name="Pearson M."/>
            <person name="Poon T.W."/>
            <person name="Priest M."/>
            <person name="Roberts A."/>
            <person name="Saif S."/>
            <person name="Shea T."/>
            <person name="Sykes S."/>
            <person name="Wortman J."/>
            <person name="Nusbaum C."/>
            <person name="Birren B."/>
        </authorList>
    </citation>
    <scope>NUCLEOTIDE SEQUENCE [LARGE SCALE GENOMIC DNA]</scope>
    <source>
        <strain evidence="1">IAC_01/95</strain>
    </source>
</reference>
<organism evidence="1">
    <name type="scientific">Phytophthora nicotianae</name>
    <name type="common">Potato buckeye rot agent</name>
    <name type="synonym">Phytophthora parasitica</name>
    <dbReference type="NCBI Taxonomy" id="4792"/>
    <lineage>
        <taxon>Eukaryota</taxon>
        <taxon>Sar</taxon>
        <taxon>Stramenopiles</taxon>
        <taxon>Oomycota</taxon>
        <taxon>Peronosporomycetes</taxon>
        <taxon>Peronosporales</taxon>
        <taxon>Peronosporaceae</taxon>
        <taxon>Phytophthora</taxon>
    </lineage>
</organism>
<dbReference type="Proteomes" id="UP000054532">
    <property type="component" value="Unassembled WGS sequence"/>
</dbReference>
<gene>
    <name evidence="1" type="ORF">L914_05948</name>
</gene>
<evidence type="ECO:0000313" key="1">
    <source>
        <dbReference type="EMBL" id="ETM49897.1"/>
    </source>
</evidence>
<proteinExistence type="predicted"/>